<dbReference type="Proteomes" id="UP000017148">
    <property type="component" value="Unassembled WGS sequence"/>
</dbReference>
<comment type="caution">
    <text evidence="3">The sequence shown here is derived from an EMBL/GenBank/DDBJ whole genome shotgun (WGS) entry which is preliminary data.</text>
</comment>
<evidence type="ECO:0000313" key="3">
    <source>
        <dbReference type="EMBL" id="ERP31257.1"/>
    </source>
</evidence>
<reference evidence="3 4" key="1">
    <citation type="journal article" date="2013" name="Environ. Microbiol.">
        <title>Genome analysis of Chitinivibrio alkaliphilus gen. nov., sp. nov., a novel extremely haloalkaliphilic anaerobic chitinolytic bacterium from the candidate phylum Termite Group 3.</title>
        <authorList>
            <person name="Sorokin D.Y."/>
            <person name="Gumerov V.M."/>
            <person name="Rakitin A.L."/>
            <person name="Beletsky A.V."/>
            <person name="Damste J.S."/>
            <person name="Muyzer G."/>
            <person name="Mardanov A.V."/>
            <person name="Ravin N.V."/>
        </authorList>
    </citation>
    <scope>NUCLEOTIDE SEQUENCE [LARGE SCALE GENOMIC DNA]</scope>
    <source>
        <strain evidence="3 4">ACht1</strain>
    </source>
</reference>
<evidence type="ECO:0000256" key="1">
    <source>
        <dbReference type="SAM" id="Phobius"/>
    </source>
</evidence>
<dbReference type="AlphaFoldDB" id="U7D847"/>
<feature type="signal peptide" evidence="2">
    <location>
        <begin position="1"/>
        <end position="29"/>
    </location>
</feature>
<keyword evidence="1" id="KW-0472">Membrane</keyword>
<keyword evidence="1" id="KW-1133">Transmembrane helix</keyword>
<evidence type="ECO:0000313" key="4">
    <source>
        <dbReference type="Proteomes" id="UP000017148"/>
    </source>
</evidence>
<organism evidence="3 4">
    <name type="scientific">Chitinivibrio alkaliphilus ACht1</name>
    <dbReference type="NCBI Taxonomy" id="1313304"/>
    <lineage>
        <taxon>Bacteria</taxon>
        <taxon>Pseudomonadati</taxon>
        <taxon>Fibrobacterota</taxon>
        <taxon>Chitinivibrionia</taxon>
        <taxon>Chitinivibrionales</taxon>
        <taxon>Chitinivibrionaceae</taxon>
        <taxon>Chitinivibrio</taxon>
    </lineage>
</organism>
<keyword evidence="4" id="KW-1185">Reference proteome</keyword>
<gene>
    <name evidence="3" type="ORF">CALK_1875</name>
</gene>
<evidence type="ECO:0008006" key="5">
    <source>
        <dbReference type="Google" id="ProtNLM"/>
    </source>
</evidence>
<dbReference type="RefSeq" id="WP_022637304.1">
    <property type="nucleotide sequence ID" value="NZ_ASJR01000016.1"/>
</dbReference>
<dbReference type="EMBL" id="ASJR01000016">
    <property type="protein sequence ID" value="ERP31257.1"/>
    <property type="molecule type" value="Genomic_DNA"/>
</dbReference>
<dbReference type="STRING" id="1313304.CALK_1875"/>
<keyword evidence="1" id="KW-0812">Transmembrane</keyword>
<proteinExistence type="predicted"/>
<keyword evidence="2" id="KW-0732">Signal</keyword>
<feature type="chain" id="PRO_5004679011" description="SH3b domain-containing protein" evidence="2">
    <location>
        <begin position="30"/>
        <end position="144"/>
    </location>
</feature>
<sequence length="144" mass="16305">MNKHVRRFSSLLVLLLPLMIALAPTAVLGEEERAEKVAYVVQSGNIYKSLSPDSDILMIAPRHSHYKILETSPEWLRVQTSRGPGWIRTINCRIDEKSNISLKEAGNTRFILFFSAILIALIVGVAIFLTSRKDDEEEFDSDFL</sequence>
<protein>
    <recommendedName>
        <fullName evidence="5">SH3b domain-containing protein</fullName>
    </recommendedName>
</protein>
<name>U7D847_9BACT</name>
<feature type="transmembrane region" description="Helical" evidence="1">
    <location>
        <begin position="110"/>
        <end position="129"/>
    </location>
</feature>
<accession>U7D847</accession>
<evidence type="ECO:0000256" key="2">
    <source>
        <dbReference type="SAM" id="SignalP"/>
    </source>
</evidence>